<gene>
    <name evidence="1" type="ORF">FOYG_17629</name>
</gene>
<dbReference type="EMBL" id="KI928753">
    <property type="protein sequence ID" value="EWY79190.1"/>
    <property type="molecule type" value="Genomic_DNA"/>
</dbReference>
<name>W9HDW6_FUSOX</name>
<evidence type="ECO:0000313" key="2">
    <source>
        <dbReference type="Proteomes" id="UP000030753"/>
    </source>
</evidence>
<dbReference type="AlphaFoldDB" id="W9HDW6"/>
<dbReference type="Proteomes" id="UP000030753">
    <property type="component" value="Unassembled WGS sequence"/>
</dbReference>
<dbReference type="HOGENOM" id="CLU_3032370_0_0_1"/>
<protein>
    <submittedName>
        <fullName evidence="1">Uncharacterized protein</fullName>
    </submittedName>
</protein>
<organism evidence="1 2">
    <name type="scientific">Fusarium oxysporum NRRL 32931</name>
    <dbReference type="NCBI Taxonomy" id="660029"/>
    <lineage>
        <taxon>Eukaryota</taxon>
        <taxon>Fungi</taxon>
        <taxon>Dikarya</taxon>
        <taxon>Ascomycota</taxon>
        <taxon>Pezizomycotina</taxon>
        <taxon>Sordariomycetes</taxon>
        <taxon>Hypocreomycetidae</taxon>
        <taxon>Hypocreales</taxon>
        <taxon>Nectriaceae</taxon>
        <taxon>Fusarium</taxon>
        <taxon>Fusarium oxysporum species complex</taxon>
    </lineage>
</organism>
<proteinExistence type="predicted"/>
<accession>W9HDW6</accession>
<evidence type="ECO:0000313" key="1">
    <source>
        <dbReference type="EMBL" id="EWY79190.1"/>
    </source>
</evidence>
<reference evidence="1 2" key="1">
    <citation type="submission" date="2011-06" db="EMBL/GenBank/DDBJ databases">
        <title>The Genome Sequence of Fusarium oxysporum FOSC 3-a.</title>
        <authorList>
            <consortium name="The Broad Institute Genome Sequencing Platform"/>
            <person name="Ma L.-J."/>
            <person name="Gale L.R."/>
            <person name="Schwartz D.C."/>
            <person name="Zhou S."/>
            <person name="Corby-Kistler H."/>
            <person name="Young S.K."/>
            <person name="Zeng Q."/>
            <person name="Gargeya S."/>
            <person name="Fitzgerald M."/>
            <person name="Haas B."/>
            <person name="Abouelleil A."/>
            <person name="Alvarado L."/>
            <person name="Arachchi H.M."/>
            <person name="Berlin A."/>
            <person name="Brown A."/>
            <person name="Chapman S.B."/>
            <person name="Chen Z."/>
            <person name="Dunbar C."/>
            <person name="Freedman E."/>
            <person name="Gearin G."/>
            <person name="Gellesch M."/>
            <person name="Goldberg J."/>
            <person name="Griggs A."/>
            <person name="Gujja S."/>
            <person name="Heiman D."/>
            <person name="Howarth C."/>
            <person name="Larson L."/>
            <person name="Lui A."/>
            <person name="MacDonald P.J.P."/>
            <person name="Mehta T."/>
            <person name="Montmayeur A."/>
            <person name="Murphy C."/>
            <person name="Neiman D."/>
            <person name="Pearson M."/>
            <person name="Priest M."/>
            <person name="Roberts A."/>
            <person name="Saif S."/>
            <person name="Shea T."/>
            <person name="Shenoy N."/>
            <person name="Sisk P."/>
            <person name="Stolte C."/>
            <person name="Sykes S."/>
            <person name="Wortman J."/>
            <person name="Nusbaum C."/>
            <person name="Birren B."/>
        </authorList>
    </citation>
    <scope>NUCLEOTIDE SEQUENCE [LARGE SCALE GENOMIC DNA]</scope>
    <source>
        <strain evidence="1 2">FOSC 3-a</strain>
    </source>
</reference>
<sequence>MARLPPAPSSWVSMRRHRRREAKSIAPRWQCPGCHPPESGGGCGCWTRGRSGGRA</sequence>